<protein>
    <recommendedName>
        <fullName evidence="4">DUF2884 family protein</fullName>
    </recommendedName>
</protein>
<keyword evidence="3" id="KW-1185">Reference proteome</keyword>
<dbReference type="RefSeq" id="WP_194033714.1">
    <property type="nucleotide sequence ID" value="NZ_CP063657.1"/>
</dbReference>
<evidence type="ECO:0000313" key="2">
    <source>
        <dbReference type="EMBL" id="QOW21126.1"/>
    </source>
</evidence>
<accession>A0A7S6UIU4</accession>
<keyword evidence="1" id="KW-0732">Signal</keyword>
<evidence type="ECO:0008006" key="4">
    <source>
        <dbReference type="Google" id="ProtNLM"/>
    </source>
</evidence>
<evidence type="ECO:0000256" key="1">
    <source>
        <dbReference type="SAM" id="SignalP"/>
    </source>
</evidence>
<organism evidence="2 3">
    <name type="scientific">Novilysobacter avium</name>
    <dbReference type="NCBI Taxonomy" id="2781023"/>
    <lineage>
        <taxon>Bacteria</taxon>
        <taxon>Pseudomonadati</taxon>
        <taxon>Pseudomonadota</taxon>
        <taxon>Gammaproteobacteria</taxon>
        <taxon>Lysobacterales</taxon>
        <taxon>Lysobacteraceae</taxon>
        <taxon>Novilysobacter</taxon>
    </lineage>
</organism>
<evidence type="ECO:0000313" key="3">
    <source>
        <dbReference type="Proteomes" id="UP000593932"/>
    </source>
</evidence>
<dbReference type="Proteomes" id="UP000593932">
    <property type="component" value="Chromosome"/>
</dbReference>
<reference evidence="2 3" key="1">
    <citation type="submission" date="2020-10" db="EMBL/GenBank/DDBJ databases">
        <title>complete genome sequencing of Lysobacter sp. H23M41.</title>
        <authorList>
            <person name="Bae J.-W."/>
            <person name="Lee S.-Y."/>
        </authorList>
    </citation>
    <scope>NUCLEOTIDE SEQUENCE [LARGE SCALE GENOMIC DNA]</scope>
    <source>
        <strain evidence="2 3">H23M41</strain>
    </source>
</reference>
<feature type="signal peptide" evidence="1">
    <location>
        <begin position="1"/>
        <end position="28"/>
    </location>
</feature>
<sequence length="208" mass="21498">MNVQHSSRAFLLVLCLLPLAACSGPSQSSDGTLATGLNAVAGKIANASDKVREEIRTGDIDLSSDDNDAPKAVITPHGELVIDGVKVQTNPAQDALLRDYRQQIEEIAEAGADIGLKGAGVAMTAMGEALKGAFSGASEADIERSIEAQASGLKEEARRLCDRLPAFIATQDKLAAALPEFAPYANADADDVADCRSDTTGASVTSSP</sequence>
<feature type="chain" id="PRO_5047434380" description="DUF2884 family protein" evidence="1">
    <location>
        <begin position="29"/>
        <end position="208"/>
    </location>
</feature>
<proteinExistence type="predicted"/>
<gene>
    <name evidence="2" type="ORF">INQ42_07420</name>
</gene>
<name>A0A7S6UIU4_9GAMM</name>
<dbReference type="EMBL" id="CP063657">
    <property type="protein sequence ID" value="QOW21126.1"/>
    <property type="molecule type" value="Genomic_DNA"/>
</dbReference>